<dbReference type="HOGENOM" id="CLU_2881434_0_0_9"/>
<dbReference type="AlphaFoldDB" id="G9WJI5"/>
<evidence type="ECO:0008006" key="3">
    <source>
        <dbReference type="Google" id="ProtNLM"/>
    </source>
</evidence>
<proteinExistence type="predicted"/>
<comment type="caution">
    <text evidence="1">The sequence shown here is derived from an EMBL/GenBank/DDBJ whole genome shotgun (WGS) entry which is preliminary data.</text>
</comment>
<evidence type="ECO:0000313" key="1">
    <source>
        <dbReference type="EMBL" id="EHN59030.1"/>
    </source>
</evidence>
<evidence type="ECO:0000313" key="2">
    <source>
        <dbReference type="Proteomes" id="UP000004959"/>
    </source>
</evidence>
<sequence length="63" mass="7532">MENDSKFFPITFRRKDTPRLFGFNVRSFDTLVNQGKIKPIVFGSLKLYRTDEMLAYLERKQVK</sequence>
<dbReference type="PATRIC" id="fig|1045004.4.peg.925"/>
<dbReference type="RefSeq" id="WP_007745713.1">
    <property type="nucleotide sequence ID" value="NZ_ATZG01000004.1"/>
</dbReference>
<organism evidence="1 2">
    <name type="scientific">Oenococcus kitaharae DSM 17330</name>
    <dbReference type="NCBI Taxonomy" id="1045004"/>
    <lineage>
        <taxon>Bacteria</taxon>
        <taxon>Bacillati</taxon>
        <taxon>Bacillota</taxon>
        <taxon>Bacilli</taxon>
        <taxon>Lactobacillales</taxon>
        <taxon>Lactobacillaceae</taxon>
        <taxon>Oenococcus</taxon>
    </lineage>
</organism>
<dbReference type="EMBL" id="AFVZ01000001">
    <property type="protein sequence ID" value="EHN59030.1"/>
    <property type="molecule type" value="Genomic_DNA"/>
</dbReference>
<gene>
    <name evidence="1" type="ORF">OKIT_0926</name>
</gene>
<keyword evidence="2" id="KW-1185">Reference proteome</keyword>
<accession>G9WJI5</accession>
<name>G9WJI5_9LACO</name>
<protein>
    <recommendedName>
        <fullName evidence="3">DNA-binding protein</fullName>
    </recommendedName>
</protein>
<reference evidence="1 2" key="1">
    <citation type="journal article" date="2012" name="PLoS ONE">
        <title>Functional divergence in the genus oenococcus as predicted by genome sequencing of the newly-described species, Oenococcus kitaharae.</title>
        <authorList>
            <person name="Borneman A.R."/>
            <person name="McCarthy J.M."/>
            <person name="Chambers P.J."/>
            <person name="Bartowsky E.J."/>
        </authorList>
    </citation>
    <scope>NUCLEOTIDE SEQUENCE [LARGE SCALE GENOMIC DNA]</scope>
    <source>
        <strain evidence="2">DSM17330</strain>
    </source>
</reference>
<dbReference type="STRING" id="336988.NT96_05595"/>
<dbReference type="Proteomes" id="UP000004959">
    <property type="component" value="Chromosome"/>
</dbReference>